<dbReference type="PROSITE" id="PS50995">
    <property type="entry name" value="HTH_MARR_2"/>
    <property type="match status" value="1"/>
</dbReference>
<evidence type="ECO:0000259" key="4">
    <source>
        <dbReference type="PROSITE" id="PS50995"/>
    </source>
</evidence>
<reference evidence="5 7" key="1">
    <citation type="submission" date="2015-09" db="EMBL/GenBank/DDBJ databases">
        <authorList>
            <consortium name="Pathogen Informatics"/>
        </authorList>
    </citation>
    <scope>NUCLEOTIDE SEQUENCE [LARGE SCALE GENOMIC DNA]</scope>
    <source>
        <strain evidence="5 7">2789STDY5608837</strain>
    </source>
</reference>
<dbReference type="Pfam" id="PF12802">
    <property type="entry name" value="MarR_2"/>
    <property type="match status" value="1"/>
</dbReference>
<accession>A0A174ESQ0</accession>
<dbReference type="InterPro" id="IPR036388">
    <property type="entry name" value="WH-like_DNA-bd_sf"/>
</dbReference>
<dbReference type="GO" id="GO:0003700">
    <property type="term" value="F:DNA-binding transcription factor activity"/>
    <property type="evidence" value="ECO:0007669"/>
    <property type="project" value="InterPro"/>
</dbReference>
<evidence type="ECO:0000256" key="2">
    <source>
        <dbReference type="ARBA" id="ARBA00023125"/>
    </source>
</evidence>
<gene>
    <name evidence="6" type="ORF">EAI82_09930</name>
    <name evidence="5" type="ORF">ERS852394_02089</name>
</gene>
<dbReference type="Gene3D" id="1.10.10.10">
    <property type="entry name" value="Winged helix-like DNA-binding domain superfamily/Winged helix DNA-binding domain"/>
    <property type="match status" value="1"/>
</dbReference>
<keyword evidence="2" id="KW-0238">DNA-binding</keyword>
<evidence type="ECO:0000313" key="8">
    <source>
        <dbReference type="Proteomes" id="UP000293506"/>
    </source>
</evidence>
<dbReference type="Proteomes" id="UP000095409">
    <property type="component" value="Unassembled WGS sequence"/>
</dbReference>
<evidence type="ECO:0000256" key="1">
    <source>
        <dbReference type="ARBA" id="ARBA00023015"/>
    </source>
</evidence>
<dbReference type="EMBL" id="RCXQ01000008">
    <property type="protein sequence ID" value="RYT66537.1"/>
    <property type="molecule type" value="Genomic_DNA"/>
</dbReference>
<dbReference type="PANTHER" id="PTHR42756:SF1">
    <property type="entry name" value="TRANSCRIPTIONAL REPRESSOR OF EMRAB OPERON"/>
    <property type="match status" value="1"/>
</dbReference>
<sequence length="144" mass="16573">MDINIEFARKTSLAYNRTCKSLCQELKLPQTAFDILMFLANNPEFCTARDIVEVRKLKANLVSVNVDKLVCDGYLERHAVKSDRRKTELLCTEKAQPIIAKGRQLQQDFIDRILTGLDNETRQKFLEILNIMDQNLDNILKGEA</sequence>
<feature type="domain" description="HTH marR-type" evidence="4">
    <location>
        <begin position="1"/>
        <end position="134"/>
    </location>
</feature>
<dbReference type="SUPFAM" id="SSF46785">
    <property type="entry name" value="Winged helix' DNA-binding domain"/>
    <property type="match status" value="1"/>
</dbReference>
<organism evidence="5 7">
    <name type="scientific">Blautia obeum</name>
    <dbReference type="NCBI Taxonomy" id="40520"/>
    <lineage>
        <taxon>Bacteria</taxon>
        <taxon>Bacillati</taxon>
        <taxon>Bacillota</taxon>
        <taxon>Clostridia</taxon>
        <taxon>Lachnospirales</taxon>
        <taxon>Lachnospiraceae</taxon>
        <taxon>Blautia</taxon>
    </lineage>
</organism>
<evidence type="ECO:0000313" key="5">
    <source>
        <dbReference type="EMBL" id="CUO39509.1"/>
    </source>
</evidence>
<dbReference type="GeneID" id="79805559"/>
<dbReference type="PANTHER" id="PTHR42756">
    <property type="entry name" value="TRANSCRIPTIONAL REGULATOR, MARR"/>
    <property type="match status" value="1"/>
</dbReference>
<dbReference type="EMBL" id="CYZD01000010">
    <property type="protein sequence ID" value="CUO39509.1"/>
    <property type="molecule type" value="Genomic_DNA"/>
</dbReference>
<keyword evidence="1" id="KW-0805">Transcription regulation</keyword>
<proteinExistence type="predicted"/>
<dbReference type="SMART" id="SM00347">
    <property type="entry name" value="HTH_MARR"/>
    <property type="match status" value="1"/>
</dbReference>
<evidence type="ECO:0000313" key="7">
    <source>
        <dbReference type="Proteomes" id="UP000095409"/>
    </source>
</evidence>
<protein>
    <submittedName>
        <fullName evidence="6">MarR family transcriptional regulator</fullName>
    </submittedName>
    <submittedName>
        <fullName evidence="5">Transcriptional regulator SlyA</fullName>
    </submittedName>
</protein>
<name>A0A174ESQ0_9FIRM</name>
<evidence type="ECO:0000256" key="3">
    <source>
        <dbReference type="ARBA" id="ARBA00023163"/>
    </source>
</evidence>
<dbReference type="RefSeq" id="WP_005426317.1">
    <property type="nucleotide sequence ID" value="NZ_CYZD01000010.1"/>
</dbReference>
<dbReference type="GO" id="GO:0003677">
    <property type="term" value="F:DNA binding"/>
    <property type="evidence" value="ECO:0007669"/>
    <property type="project" value="UniProtKB-KW"/>
</dbReference>
<dbReference type="Proteomes" id="UP000293506">
    <property type="component" value="Unassembled WGS sequence"/>
</dbReference>
<keyword evidence="3" id="KW-0804">Transcription</keyword>
<dbReference type="AlphaFoldDB" id="A0A174ESQ0"/>
<dbReference type="InterPro" id="IPR036390">
    <property type="entry name" value="WH_DNA-bd_sf"/>
</dbReference>
<dbReference type="InterPro" id="IPR000835">
    <property type="entry name" value="HTH_MarR-typ"/>
</dbReference>
<evidence type="ECO:0000313" key="6">
    <source>
        <dbReference type="EMBL" id="RYT66537.1"/>
    </source>
</evidence>
<reference evidence="6 8" key="2">
    <citation type="journal article" date="2019" name="Science, e1252229">
        <title>Invertible promoters mediate bacterial phase variation, antibiotic resistance, and host adaptation in the gut.</title>
        <authorList>
            <person name="Jiang X."/>
            <person name="Hall A.B."/>
            <person name="Arthur T.D."/>
            <person name="Plichta D.R."/>
            <person name="Covington C.T."/>
            <person name="Poyet M."/>
            <person name="Crothers J."/>
            <person name="Moses P.L."/>
            <person name="Tolonen A.C."/>
            <person name="Vlamakis H."/>
            <person name="Alm E.J."/>
            <person name="Xavier R.J."/>
        </authorList>
    </citation>
    <scope>NUCLEOTIDE SEQUENCE [LARGE SCALE GENOMIC DNA]</scope>
    <source>
        <strain evidence="6">Af_0058</strain>
        <strain evidence="8">af_0058</strain>
    </source>
</reference>